<dbReference type="KEGG" id="tps:THAPSDRAFT_24292"/>
<name>B8LBN2_THAPS</name>
<proteinExistence type="predicted"/>
<feature type="region of interest" description="Disordered" evidence="6">
    <location>
        <begin position="121"/>
        <end position="141"/>
    </location>
</feature>
<gene>
    <name evidence="9" type="ORF">THAPSDRAFT_24292</name>
</gene>
<dbReference type="GeneID" id="7444529"/>
<feature type="zinc finger region" description="C3H1-type" evidence="5">
    <location>
        <begin position="252"/>
        <end position="280"/>
    </location>
</feature>
<evidence type="ECO:0000259" key="8">
    <source>
        <dbReference type="PROSITE" id="PS50103"/>
    </source>
</evidence>
<evidence type="ECO:0000256" key="2">
    <source>
        <dbReference type="ARBA" id="ARBA00022737"/>
    </source>
</evidence>
<dbReference type="PANTHER" id="PTHR12547:SF18">
    <property type="entry name" value="PROTEIN TIS11"/>
    <property type="match status" value="1"/>
</dbReference>
<dbReference type="EMBL" id="DS999415">
    <property type="protein sequence ID" value="EED87077.1"/>
    <property type="molecule type" value="Genomic_DNA"/>
</dbReference>
<dbReference type="AlphaFoldDB" id="B8LBN2"/>
<evidence type="ECO:0000256" key="7">
    <source>
        <dbReference type="SAM" id="SignalP"/>
    </source>
</evidence>
<feature type="chain" id="PRO_5002876554" description="C3H1-type domain-containing protein" evidence="7">
    <location>
        <begin position="26"/>
        <end position="848"/>
    </location>
</feature>
<evidence type="ECO:0000256" key="3">
    <source>
        <dbReference type="ARBA" id="ARBA00022771"/>
    </source>
</evidence>
<evidence type="ECO:0000313" key="10">
    <source>
        <dbReference type="Proteomes" id="UP000001449"/>
    </source>
</evidence>
<sequence length="848" mass="96008">MLKSDLIRMLSSFVLRVSLLLVSQCHLNNNSSNKVEEKTMGILLQLYEAVHSLLIFNPDWQVINIIINVILPYLNPTHPPSNDNNIYPSNTLPNSNRYHPSSNILSPPPIAMLNVSSRQQQVFRPDVSAAPRPSQQQPEPQAFLPTSITSLSLEPGASSRGRGFLPFNPYHHPGHSAFTYSGLMSGGSGQERSPTTHSLSLQQSCDTSQASSSIQSPTFPQQSSSYSTTSRDDELKSPLPQNLRGDPFRSAKVKTELCRYFNSAKGCIFGDKCNYAHGEQELKFNKLMDLEVAGLVDVEVFRTHPCFTWVATGACPFDQRCTRLHDPRVNGLQPSWLPHAEVLVNNVGRGLHVDKMYHQQFCAVYSCSPLYGFAPRERWLNDEASTNAAWKEFYSFCCNMDESQPYSKGAHWSLHAEKIGDTPTASSKKPASTPDVSEMHRLEMALKMRERRKAQFFTYLPSHVFCGELCMVLQTSYFRFDTVEAFQDIRRCQVVEITEEESSRSTESSVIIVAREIAFGPAADASVRPTSVWFNIPSEDIVPCTRQQARRHKRSRHRLRAKRNVENQPEEMKMAACCSIPPFNCYQPVDDSVFDLVTRIQTHRFRVLKYFSSSPDELALRSLASEEESLLKCFESQRRFWMTWTWPKKTGSSHVDDETDVPDVDGAYSFVTYGDEGYGEDALFFGVDKEARSTPAQVVSSQAKLATGFLWKSFVMNLQLLSDRGAVDVPNEDERMPTHDPIIPRVQRLRTLRNLSLGRNGVRDSSRTNPSLNPEYCSFTSVNISLDVLIREWASLQQQYEENSSNPLKDSQMDKDKPSDQERSRSLTYAFDEAAKSWSRMLPEHSEP</sequence>
<dbReference type="eggNOG" id="KOG1677">
    <property type="taxonomic scope" value="Eukaryota"/>
</dbReference>
<dbReference type="SMART" id="SM00356">
    <property type="entry name" value="ZnF_C3H1"/>
    <property type="match status" value="2"/>
</dbReference>
<keyword evidence="4 5" id="KW-0862">Zinc</keyword>
<evidence type="ECO:0000256" key="1">
    <source>
        <dbReference type="ARBA" id="ARBA00022723"/>
    </source>
</evidence>
<dbReference type="GO" id="GO:0003729">
    <property type="term" value="F:mRNA binding"/>
    <property type="evidence" value="ECO:0007669"/>
    <property type="project" value="InterPro"/>
</dbReference>
<dbReference type="Pfam" id="PF00642">
    <property type="entry name" value="zf-CCCH"/>
    <property type="match status" value="1"/>
</dbReference>
<dbReference type="InParanoid" id="B8LBN2"/>
<dbReference type="GO" id="GO:0010468">
    <property type="term" value="P:regulation of gene expression"/>
    <property type="evidence" value="ECO:0007669"/>
    <property type="project" value="UniProtKB-ARBA"/>
</dbReference>
<dbReference type="GO" id="GO:0051252">
    <property type="term" value="P:regulation of RNA metabolic process"/>
    <property type="evidence" value="ECO:0007669"/>
    <property type="project" value="UniProtKB-ARBA"/>
</dbReference>
<feature type="domain" description="C3H1-type" evidence="8">
    <location>
        <begin position="301"/>
        <end position="328"/>
    </location>
</feature>
<evidence type="ECO:0000256" key="4">
    <source>
        <dbReference type="ARBA" id="ARBA00022833"/>
    </source>
</evidence>
<reference evidence="9 10" key="1">
    <citation type="journal article" date="2004" name="Science">
        <title>The genome of the diatom Thalassiosira pseudonana: ecology, evolution, and metabolism.</title>
        <authorList>
            <person name="Armbrust E.V."/>
            <person name="Berges J.A."/>
            <person name="Bowler C."/>
            <person name="Green B.R."/>
            <person name="Martinez D."/>
            <person name="Putnam N.H."/>
            <person name="Zhou S."/>
            <person name="Allen A.E."/>
            <person name="Apt K.E."/>
            <person name="Bechner M."/>
            <person name="Brzezinski M.A."/>
            <person name="Chaal B.K."/>
            <person name="Chiovitti A."/>
            <person name="Davis A.K."/>
            <person name="Demarest M.S."/>
            <person name="Detter J.C."/>
            <person name="Glavina T."/>
            <person name="Goodstein D."/>
            <person name="Hadi M.Z."/>
            <person name="Hellsten U."/>
            <person name="Hildebrand M."/>
            <person name="Jenkins B.D."/>
            <person name="Jurka J."/>
            <person name="Kapitonov V.V."/>
            <person name="Kroger N."/>
            <person name="Lau W.W."/>
            <person name="Lane T.W."/>
            <person name="Larimer F.W."/>
            <person name="Lippmeier J.C."/>
            <person name="Lucas S."/>
            <person name="Medina M."/>
            <person name="Montsant A."/>
            <person name="Obornik M."/>
            <person name="Parker M.S."/>
            <person name="Palenik B."/>
            <person name="Pazour G.J."/>
            <person name="Richardson P.M."/>
            <person name="Rynearson T.A."/>
            <person name="Saito M.A."/>
            <person name="Schwartz D.C."/>
            <person name="Thamatrakoln K."/>
            <person name="Valentin K."/>
            <person name="Vardi A."/>
            <person name="Wilkerson F.P."/>
            <person name="Rokhsar D.S."/>
        </authorList>
    </citation>
    <scope>NUCLEOTIDE SEQUENCE [LARGE SCALE GENOMIC DNA]</scope>
    <source>
        <strain evidence="9 10">CCMP1335</strain>
    </source>
</reference>
<evidence type="ECO:0000256" key="5">
    <source>
        <dbReference type="PROSITE-ProRule" id="PRU00723"/>
    </source>
</evidence>
<dbReference type="FunFam" id="4.10.1000.10:FF:000003">
    <property type="entry name" value="Zinc finger CCCH domain-containing protein"/>
    <property type="match status" value="1"/>
</dbReference>
<dbReference type="RefSeq" id="XP_002296381.1">
    <property type="nucleotide sequence ID" value="XM_002296345.1"/>
</dbReference>
<feature type="compositionally biased region" description="Polar residues" evidence="6">
    <location>
        <begin position="190"/>
        <end position="229"/>
    </location>
</feature>
<dbReference type="HOGENOM" id="CLU_336348_0_0_1"/>
<dbReference type="Proteomes" id="UP000001449">
    <property type="component" value="Chromosome 11"/>
</dbReference>
<feature type="region of interest" description="Disordered" evidence="6">
    <location>
        <begin position="801"/>
        <end position="828"/>
    </location>
</feature>
<dbReference type="InterPro" id="IPR036855">
    <property type="entry name" value="Znf_CCCH_sf"/>
</dbReference>
<organism evidence="9 10">
    <name type="scientific">Thalassiosira pseudonana</name>
    <name type="common">Marine diatom</name>
    <name type="synonym">Cyclotella nana</name>
    <dbReference type="NCBI Taxonomy" id="35128"/>
    <lineage>
        <taxon>Eukaryota</taxon>
        <taxon>Sar</taxon>
        <taxon>Stramenopiles</taxon>
        <taxon>Ochrophyta</taxon>
        <taxon>Bacillariophyta</taxon>
        <taxon>Coscinodiscophyceae</taxon>
        <taxon>Thalassiosirophycidae</taxon>
        <taxon>Thalassiosirales</taxon>
        <taxon>Thalassiosiraceae</taxon>
        <taxon>Thalassiosira</taxon>
    </lineage>
</organism>
<keyword evidence="7" id="KW-0732">Signal</keyword>
<dbReference type="PANTHER" id="PTHR12547">
    <property type="entry name" value="CCCH ZINC FINGER/TIS11-RELATED"/>
    <property type="match status" value="1"/>
</dbReference>
<dbReference type="Gene3D" id="4.10.1000.10">
    <property type="entry name" value="Zinc finger, CCCH-type"/>
    <property type="match status" value="1"/>
</dbReference>
<feature type="domain" description="C3H1-type" evidence="8">
    <location>
        <begin position="252"/>
        <end position="280"/>
    </location>
</feature>
<dbReference type="PROSITE" id="PS50103">
    <property type="entry name" value="ZF_C3H1"/>
    <property type="match status" value="2"/>
</dbReference>
<feature type="region of interest" description="Disordered" evidence="6">
    <location>
        <begin position="82"/>
        <end position="103"/>
    </location>
</feature>
<evidence type="ECO:0000256" key="6">
    <source>
        <dbReference type="SAM" id="MobiDB-lite"/>
    </source>
</evidence>
<dbReference type="PaxDb" id="35128-Thaps24292"/>
<feature type="zinc finger region" description="C3H1-type" evidence="5">
    <location>
        <begin position="301"/>
        <end position="328"/>
    </location>
</feature>
<keyword evidence="1 5" id="KW-0479">Metal-binding</keyword>
<keyword evidence="2" id="KW-0677">Repeat</keyword>
<accession>B8LBN2</accession>
<feature type="region of interest" description="Disordered" evidence="6">
    <location>
        <begin position="181"/>
        <end position="247"/>
    </location>
</feature>
<evidence type="ECO:0000313" key="9">
    <source>
        <dbReference type="EMBL" id="EED87077.1"/>
    </source>
</evidence>
<reference evidence="9 10" key="2">
    <citation type="journal article" date="2008" name="Nature">
        <title>The Phaeodactylum genome reveals the evolutionary history of diatom genomes.</title>
        <authorList>
            <person name="Bowler C."/>
            <person name="Allen A.E."/>
            <person name="Badger J.H."/>
            <person name="Grimwood J."/>
            <person name="Jabbari K."/>
            <person name="Kuo A."/>
            <person name="Maheswari U."/>
            <person name="Martens C."/>
            <person name="Maumus F."/>
            <person name="Otillar R.P."/>
            <person name="Rayko E."/>
            <person name="Salamov A."/>
            <person name="Vandepoele K."/>
            <person name="Beszteri B."/>
            <person name="Gruber A."/>
            <person name="Heijde M."/>
            <person name="Katinka M."/>
            <person name="Mock T."/>
            <person name="Valentin K."/>
            <person name="Verret F."/>
            <person name="Berges J.A."/>
            <person name="Brownlee C."/>
            <person name="Cadoret J.P."/>
            <person name="Chiovitti A."/>
            <person name="Choi C.J."/>
            <person name="Coesel S."/>
            <person name="De Martino A."/>
            <person name="Detter J.C."/>
            <person name="Durkin C."/>
            <person name="Falciatore A."/>
            <person name="Fournet J."/>
            <person name="Haruta M."/>
            <person name="Huysman M.J."/>
            <person name="Jenkins B.D."/>
            <person name="Jiroutova K."/>
            <person name="Jorgensen R.E."/>
            <person name="Joubert Y."/>
            <person name="Kaplan A."/>
            <person name="Kroger N."/>
            <person name="Kroth P.G."/>
            <person name="La Roche J."/>
            <person name="Lindquist E."/>
            <person name="Lommer M."/>
            <person name="Martin-Jezequel V."/>
            <person name="Lopez P.J."/>
            <person name="Lucas S."/>
            <person name="Mangogna M."/>
            <person name="McGinnis K."/>
            <person name="Medlin L.K."/>
            <person name="Montsant A."/>
            <person name="Oudot-Le Secq M.P."/>
            <person name="Napoli C."/>
            <person name="Obornik M."/>
            <person name="Parker M.S."/>
            <person name="Petit J.L."/>
            <person name="Porcel B.M."/>
            <person name="Poulsen N."/>
            <person name="Robison M."/>
            <person name="Rychlewski L."/>
            <person name="Rynearson T.A."/>
            <person name="Schmutz J."/>
            <person name="Shapiro H."/>
            <person name="Siaut M."/>
            <person name="Stanley M."/>
            <person name="Sussman M.R."/>
            <person name="Taylor A.R."/>
            <person name="Vardi A."/>
            <person name="von Dassow P."/>
            <person name="Vyverman W."/>
            <person name="Willis A."/>
            <person name="Wyrwicz L.S."/>
            <person name="Rokhsar D.S."/>
            <person name="Weissenbach J."/>
            <person name="Armbrust E.V."/>
            <person name="Green B.R."/>
            <person name="Van de Peer Y."/>
            <person name="Grigoriev I.V."/>
        </authorList>
    </citation>
    <scope>NUCLEOTIDE SEQUENCE [LARGE SCALE GENOMIC DNA]</scope>
    <source>
        <strain evidence="9 10">CCMP1335</strain>
    </source>
</reference>
<dbReference type="STRING" id="35128.B8LBN2"/>
<keyword evidence="10" id="KW-1185">Reference proteome</keyword>
<dbReference type="InterPro" id="IPR000571">
    <property type="entry name" value="Znf_CCCH"/>
</dbReference>
<dbReference type="SUPFAM" id="SSF90229">
    <property type="entry name" value="CCCH zinc finger"/>
    <property type="match status" value="1"/>
</dbReference>
<feature type="compositionally biased region" description="Basic and acidic residues" evidence="6">
    <location>
        <begin position="811"/>
        <end position="825"/>
    </location>
</feature>
<protein>
    <recommendedName>
        <fullName evidence="8">C3H1-type domain-containing protein</fullName>
    </recommendedName>
</protein>
<dbReference type="InterPro" id="IPR045877">
    <property type="entry name" value="ZFP36-like"/>
</dbReference>
<feature type="signal peptide" evidence="7">
    <location>
        <begin position="1"/>
        <end position="25"/>
    </location>
</feature>
<dbReference type="GO" id="GO:0008270">
    <property type="term" value="F:zinc ion binding"/>
    <property type="evidence" value="ECO:0007669"/>
    <property type="project" value="UniProtKB-KW"/>
</dbReference>
<keyword evidence="3 5" id="KW-0863">Zinc-finger</keyword>